<evidence type="ECO:0000256" key="4">
    <source>
        <dbReference type="ARBA" id="ARBA00023125"/>
    </source>
</evidence>
<evidence type="ECO:0000313" key="8">
    <source>
        <dbReference type="EMBL" id="RDX56762.1"/>
    </source>
</evidence>
<evidence type="ECO:0000313" key="9">
    <source>
        <dbReference type="Proteomes" id="UP000256964"/>
    </source>
</evidence>
<dbReference type="InterPro" id="IPR014646">
    <property type="entry name" value="Rfa2/RPA32"/>
</dbReference>
<proteinExistence type="inferred from homology"/>
<dbReference type="GO" id="GO:0003697">
    <property type="term" value="F:single-stranded DNA binding"/>
    <property type="evidence" value="ECO:0007669"/>
    <property type="project" value="TreeGrafter"/>
</dbReference>
<dbReference type="OrthoDB" id="25571at2759"/>
<evidence type="ECO:0000256" key="3">
    <source>
        <dbReference type="ARBA" id="ARBA00022705"/>
    </source>
</evidence>
<dbReference type="GO" id="GO:0005662">
    <property type="term" value="C:DNA replication factor A complex"/>
    <property type="evidence" value="ECO:0007669"/>
    <property type="project" value="TreeGrafter"/>
</dbReference>
<dbReference type="PANTHER" id="PTHR13989">
    <property type="entry name" value="REPLICATION PROTEIN A-RELATED"/>
    <property type="match status" value="1"/>
</dbReference>
<dbReference type="PANTHER" id="PTHR13989:SF16">
    <property type="entry name" value="REPLICATION PROTEIN A2"/>
    <property type="match status" value="1"/>
</dbReference>
<reference evidence="8 9" key="1">
    <citation type="journal article" date="2018" name="Biotechnol. Biofuels">
        <title>Integrative visual omics of the white-rot fungus Polyporus brumalis exposes the biotechnological potential of its oxidative enzymes for delignifying raw plant biomass.</title>
        <authorList>
            <person name="Miyauchi S."/>
            <person name="Rancon A."/>
            <person name="Drula E."/>
            <person name="Hage H."/>
            <person name="Chaduli D."/>
            <person name="Favel A."/>
            <person name="Grisel S."/>
            <person name="Henrissat B."/>
            <person name="Herpoel-Gimbert I."/>
            <person name="Ruiz-Duenas F.J."/>
            <person name="Chevret D."/>
            <person name="Hainaut M."/>
            <person name="Lin J."/>
            <person name="Wang M."/>
            <person name="Pangilinan J."/>
            <person name="Lipzen A."/>
            <person name="Lesage-Meessen L."/>
            <person name="Navarro D."/>
            <person name="Riley R."/>
            <person name="Grigoriev I.V."/>
            <person name="Zhou S."/>
            <person name="Raouche S."/>
            <person name="Rosso M.N."/>
        </authorList>
    </citation>
    <scope>NUCLEOTIDE SEQUENCE [LARGE SCALE GENOMIC DNA]</scope>
    <source>
        <strain evidence="8 9">BRFM 1820</strain>
    </source>
</reference>
<dbReference type="Pfam" id="PF08784">
    <property type="entry name" value="RPA_C"/>
    <property type="match status" value="1"/>
</dbReference>
<dbReference type="PIRSF" id="PIRSF036949">
    <property type="entry name" value="RPA32"/>
    <property type="match status" value="1"/>
</dbReference>
<feature type="non-terminal residue" evidence="8">
    <location>
        <position position="284"/>
    </location>
</feature>
<sequence length="284" mass="30168">DSPFYGGGGGGYLSQGSPFGSGGGSPGGSTRPATSHSIRPVTLRQLAEASQEHSDAPWKIGEQEVGQVMVVAAVLSVQAQTTNVVYLLDDGTANYEARQWVDPNSDDETKREISESSYVRVLGSLKMFGQKRYITATHIREIARETVADELMHHIANVATTELIFERGPPPRPSEGGVVKNTNAVNTGSAPSASAYTAGARSTANNNAYASLSPLQRQIVDFMLSQPKTDEGIHVAAIARHVASSGGVGDANLIRLLSSKALDELMDDGHVYTTIDESHFLVSE</sequence>
<dbReference type="InterPro" id="IPR036390">
    <property type="entry name" value="WH_DNA-bd_sf"/>
</dbReference>
<evidence type="ECO:0000256" key="2">
    <source>
        <dbReference type="ARBA" id="ARBA00007815"/>
    </source>
</evidence>
<dbReference type="GO" id="GO:0000724">
    <property type="term" value="P:double-strand break repair via homologous recombination"/>
    <property type="evidence" value="ECO:0007669"/>
    <property type="project" value="TreeGrafter"/>
</dbReference>
<accession>A0A371DW38</accession>
<feature type="compositionally biased region" description="Gly residues" evidence="6">
    <location>
        <begin position="1"/>
        <end position="27"/>
    </location>
</feature>
<dbReference type="InterPro" id="IPR012340">
    <property type="entry name" value="NA-bd_OB-fold"/>
</dbReference>
<dbReference type="InterPro" id="IPR040260">
    <property type="entry name" value="RFA2-like"/>
</dbReference>
<name>A0A371DW38_9APHY</name>
<dbReference type="GO" id="GO:0000781">
    <property type="term" value="C:chromosome, telomeric region"/>
    <property type="evidence" value="ECO:0007669"/>
    <property type="project" value="TreeGrafter"/>
</dbReference>
<feature type="region of interest" description="Disordered" evidence="6">
    <location>
        <begin position="1"/>
        <end position="38"/>
    </location>
</feature>
<dbReference type="AlphaFoldDB" id="A0A371DW38"/>
<protein>
    <submittedName>
        <fullName evidence="8">Replication protein A subunit RPA32</fullName>
    </submittedName>
</protein>
<dbReference type="SUPFAM" id="SSF46785">
    <property type="entry name" value="Winged helix' DNA-binding domain"/>
    <property type="match status" value="1"/>
</dbReference>
<dbReference type="GO" id="GO:0006260">
    <property type="term" value="P:DNA replication"/>
    <property type="evidence" value="ECO:0007669"/>
    <property type="project" value="UniProtKB-KW"/>
</dbReference>
<evidence type="ECO:0000256" key="6">
    <source>
        <dbReference type="SAM" id="MobiDB-lite"/>
    </source>
</evidence>
<gene>
    <name evidence="8" type="ORF">OH76DRAFT_1337046</name>
</gene>
<keyword evidence="3" id="KW-0235">DNA replication</keyword>
<dbReference type="CDD" id="cd04478">
    <property type="entry name" value="RPA2_DBD_D"/>
    <property type="match status" value="1"/>
</dbReference>
<dbReference type="GO" id="GO:0035861">
    <property type="term" value="C:site of double-strand break"/>
    <property type="evidence" value="ECO:0007669"/>
    <property type="project" value="TreeGrafter"/>
</dbReference>
<dbReference type="GO" id="GO:0006289">
    <property type="term" value="P:nucleotide-excision repair"/>
    <property type="evidence" value="ECO:0007669"/>
    <property type="project" value="TreeGrafter"/>
</dbReference>
<feature type="domain" description="Replication protein A C-terminal" evidence="7">
    <location>
        <begin position="167"/>
        <end position="277"/>
    </location>
</feature>
<organism evidence="8 9">
    <name type="scientific">Lentinus brumalis</name>
    <dbReference type="NCBI Taxonomy" id="2498619"/>
    <lineage>
        <taxon>Eukaryota</taxon>
        <taxon>Fungi</taxon>
        <taxon>Dikarya</taxon>
        <taxon>Basidiomycota</taxon>
        <taxon>Agaricomycotina</taxon>
        <taxon>Agaricomycetes</taxon>
        <taxon>Polyporales</taxon>
        <taxon>Polyporaceae</taxon>
        <taxon>Lentinus</taxon>
    </lineage>
</organism>
<dbReference type="InterPro" id="IPR036388">
    <property type="entry name" value="WH-like_DNA-bd_sf"/>
</dbReference>
<comment type="similarity">
    <text evidence="2">Belongs to the replication factor A protein 2 family.</text>
</comment>
<dbReference type="SUPFAM" id="SSF50249">
    <property type="entry name" value="Nucleic acid-binding proteins"/>
    <property type="match status" value="1"/>
</dbReference>
<evidence type="ECO:0000256" key="5">
    <source>
        <dbReference type="ARBA" id="ARBA00023242"/>
    </source>
</evidence>
<dbReference type="Gene3D" id="1.10.10.10">
    <property type="entry name" value="Winged helix-like DNA-binding domain superfamily/Winged helix DNA-binding domain"/>
    <property type="match status" value="1"/>
</dbReference>
<evidence type="ECO:0000259" key="7">
    <source>
        <dbReference type="Pfam" id="PF08784"/>
    </source>
</evidence>
<evidence type="ECO:0000256" key="1">
    <source>
        <dbReference type="ARBA" id="ARBA00004123"/>
    </source>
</evidence>
<dbReference type="EMBL" id="KZ857380">
    <property type="protein sequence ID" value="RDX56762.1"/>
    <property type="molecule type" value="Genomic_DNA"/>
</dbReference>
<dbReference type="Proteomes" id="UP000256964">
    <property type="component" value="Unassembled WGS sequence"/>
</dbReference>
<comment type="subcellular location">
    <subcellularLocation>
        <location evidence="1">Nucleus</location>
    </subcellularLocation>
</comment>
<keyword evidence="4" id="KW-0238">DNA-binding</keyword>
<dbReference type="Gene3D" id="2.40.50.140">
    <property type="entry name" value="Nucleic acid-binding proteins"/>
    <property type="match status" value="1"/>
</dbReference>
<keyword evidence="9" id="KW-1185">Reference proteome</keyword>
<dbReference type="InterPro" id="IPR014892">
    <property type="entry name" value="RPA_C"/>
</dbReference>
<dbReference type="STRING" id="139420.A0A371DW38"/>
<keyword evidence="5" id="KW-0539">Nucleus</keyword>